<gene>
    <name evidence="2" type="ORF">SK3146_05258</name>
</gene>
<dbReference type="Pfam" id="PF12729">
    <property type="entry name" value="4HB_MCP_1"/>
    <property type="match status" value="1"/>
</dbReference>
<reference evidence="2" key="1">
    <citation type="submission" date="2018-02" db="EMBL/GenBank/DDBJ databases">
        <authorList>
            <person name="Kim S.-K."/>
            <person name="Jung H.-I."/>
            <person name="Lee S.-W."/>
        </authorList>
    </citation>
    <scope>NUCLEOTIDE SEQUENCE</scope>
    <source>
        <strain evidence="2">SK3146</strain>
    </source>
</reference>
<name>A0ABY4RTQ2_9BACL</name>
<accession>A0ABY4RTQ2</accession>
<evidence type="ECO:0000313" key="2">
    <source>
        <dbReference type="EMBL" id="UQZ85966.1"/>
    </source>
</evidence>
<reference evidence="2" key="2">
    <citation type="journal article" date="2021" name="J Anim Sci Technol">
        <title>Complete genome sequence of Paenibacillus konkukensis sp. nov. SK3146 as a potential probiotic strain.</title>
        <authorList>
            <person name="Jung H.I."/>
            <person name="Park S."/>
            <person name="Niu K.M."/>
            <person name="Lee S.W."/>
            <person name="Kothari D."/>
            <person name="Yi K.J."/>
            <person name="Kim S.K."/>
        </authorList>
    </citation>
    <scope>NUCLEOTIDE SEQUENCE</scope>
    <source>
        <strain evidence="2">SK3146</strain>
    </source>
</reference>
<organism evidence="2 3">
    <name type="scientific">Paenibacillus konkukensis</name>
    <dbReference type="NCBI Taxonomy" id="2020716"/>
    <lineage>
        <taxon>Bacteria</taxon>
        <taxon>Bacillati</taxon>
        <taxon>Bacillota</taxon>
        <taxon>Bacilli</taxon>
        <taxon>Bacillales</taxon>
        <taxon>Paenibacillaceae</taxon>
        <taxon>Paenibacillus</taxon>
    </lineage>
</organism>
<dbReference type="RefSeq" id="WP_249861545.1">
    <property type="nucleotide sequence ID" value="NZ_CP027059.1"/>
</dbReference>
<dbReference type="Proteomes" id="UP001057134">
    <property type="component" value="Chromosome"/>
</dbReference>
<keyword evidence="3" id="KW-1185">Reference proteome</keyword>
<dbReference type="EMBL" id="CP027059">
    <property type="protein sequence ID" value="UQZ85966.1"/>
    <property type="molecule type" value="Genomic_DNA"/>
</dbReference>
<dbReference type="InterPro" id="IPR024478">
    <property type="entry name" value="HlyB_4HB_MCP"/>
</dbReference>
<protein>
    <submittedName>
        <fullName evidence="2">Four helix bundle sensory module for signal transduction</fullName>
    </submittedName>
</protein>
<proteinExistence type="predicted"/>
<feature type="domain" description="Chemotaxis methyl-accepting receptor HlyB-like 4HB MCP" evidence="1">
    <location>
        <begin position="3"/>
        <end position="176"/>
    </location>
</feature>
<evidence type="ECO:0000259" key="1">
    <source>
        <dbReference type="Pfam" id="PF12729"/>
    </source>
</evidence>
<sequence>MRFTVGKKLLLGFGIVLLLLFALGYLSVKTMDYMKGRVDSITAVWVPGVESINELNFEAEHVLNLTYRHKDETDASTMDVLSNSIAQLYDKFDTNLAVYETTLHSDGEKVQFEQLKASWKQFKDNNKLALEASRSNNRDKAMELLNDGQKLFDDMQTSFNDLKKLNHDGAIAAGDDGRQFL</sequence>
<evidence type="ECO:0000313" key="3">
    <source>
        <dbReference type="Proteomes" id="UP001057134"/>
    </source>
</evidence>